<dbReference type="AlphaFoldDB" id="W6N644"/>
<feature type="transmembrane region" description="Helical" evidence="6">
    <location>
        <begin position="170"/>
        <end position="190"/>
    </location>
</feature>
<accession>W6N644</accession>
<feature type="transmembrane region" description="Helical" evidence="6">
    <location>
        <begin position="55"/>
        <end position="75"/>
    </location>
</feature>
<dbReference type="EMBL" id="CBXI010000030">
    <property type="protein sequence ID" value="CDL91625.1"/>
    <property type="molecule type" value="Genomic_DNA"/>
</dbReference>
<comment type="subcellular location">
    <subcellularLocation>
        <location evidence="1">Cell membrane</location>
        <topology evidence="1">Multi-pass membrane protein</topology>
    </subcellularLocation>
</comment>
<sequence>MNNYNNKGNKLLLSKSLILLMEITCGICVANLYYIQPLESQIANTFSVSQNLVGIAAMAIQLGYALGLLFIVPLGDMFERRSLILHMLILVALSLIATAFSRSYFVMILAMFTIGLTTIVPQIIIPYAANLSPKDQEGKVIGSVMSGLLIGILISRTFSGIISSIFNWRIVYIFGAVFIVILFILILKLFPKDKPTGETFYKRLLKSIPDLIKKQVSLRESAVNGFFMFGSFSIFWTSLIFLLETPIYNMGARETGLFGLLGVAGALAAPLIGKIADKKSPRFTVGIGVILSTVAYICFFVFGYHIAGLIIGVVVLDLGNQCGQVSNQARVQLLGNEARSRNNTVFMFSYFIGGAVGSFLGTFFWQSFGWYGVCIMGFVFQALAIIFHFIIYRIR</sequence>
<feature type="transmembrane region" description="Helical" evidence="6">
    <location>
        <begin position="370"/>
        <end position="392"/>
    </location>
</feature>
<feature type="domain" description="Major facilitator superfamily (MFS) profile" evidence="7">
    <location>
        <begin position="17"/>
        <end position="395"/>
    </location>
</feature>
<feature type="transmembrane region" description="Helical" evidence="6">
    <location>
        <begin position="140"/>
        <end position="158"/>
    </location>
</feature>
<keyword evidence="5 6" id="KW-0472">Membrane</keyword>
<feature type="transmembrane region" description="Helical" evidence="6">
    <location>
        <begin position="82"/>
        <end position="100"/>
    </location>
</feature>
<feature type="transmembrane region" description="Helical" evidence="6">
    <location>
        <begin position="106"/>
        <end position="128"/>
    </location>
</feature>
<dbReference type="InterPro" id="IPR011701">
    <property type="entry name" value="MFS"/>
</dbReference>
<protein>
    <submittedName>
        <fullName evidence="8">Major facilitator superfamily MFS_1</fullName>
    </submittedName>
</protein>
<evidence type="ECO:0000313" key="8">
    <source>
        <dbReference type="EMBL" id="CDL91625.1"/>
    </source>
</evidence>
<feature type="transmembrane region" description="Helical" evidence="6">
    <location>
        <begin position="222"/>
        <end position="243"/>
    </location>
</feature>
<dbReference type="GO" id="GO:0022857">
    <property type="term" value="F:transmembrane transporter activity"/>
    <property type="evidence" value="ECO:0007669"/>
    <property type="project" value="InterPro"/>
</dbReference>
<keyword evidence="9" id="KW-1185">Reference proteome</keyword>
<dbReference type="GeneID" id="29418865"/>
<dbReference type="Pfam" id="PF07690">
    <property type="entry name" value="MFS_1"/>
    <property type="match status" value="1"/>
</dbReference>
<organism evidence="8 9">
    <name type="scientific">Clostridium tyrobutyricum DIVETGP</name>
    <dbReference type="NCBI Taxonomy" id="1408889"/>
    <lineage>
        <taxon>Bacteria</taxon>
        <taxon>Bacillati</taxon>
        <taxon>Bacillota</taxon>
        <taxon>Clostridia</taxon>
        <taxon>Eubacteriales</taxon>
        <taxon>Clostridiaceae</taxon>
        <taxon>Clostridium</taxon>
    </lineage>
</organism>
<dbReference type="Gene3D" id="1.20.1250.20">
    <property type="entry name" value="MFS general substrate transporter like domains"/>
    <property type="match status" value="1"/>
</dbReference>
<comment type="caution">
    <text evidence="8">The sequence shown here is derived from an EMBL/GenBank/DDBJ whole genome shotgun (WGS) entry which is preliminary data.</text>
</comment>
<dbReference type="RefSeq" id="WP_017751372.1">
    <property type="nucleotide sequence ID" value="NZ_CBXI010000030.1"/>
</dbReference>
<keyword evidence="3 6" id="KW-0812">Transmembrane</keyword>
<dbReference type="CDD" id="cd17324">
    <property type="entry name" value="MFS_NepI_like"/>
    <property type="match status" value="1"/>
</dbReference>
<proteinExistence type="predicted"/>
<dbReference type="OrthoDB" id="9815356at2"/>
<dbReference type="GO" id="GO:0005886">
    <property type="term" value="C:plasma membrane"/>
    <property type="evidence" value="ECO:0007669"/>
    <property type="project" value="UniProtKB-SubCell"/>
</dbReference>
<evidence type="ECO:0000313" key="9">
    <source>
        <dbReference type="Proteomes" id="UP000019482"/>
    </source>
</evidence>
<reference evidence="8 9" key="1">
    <citation type="journal article" date="2015" name="Genome Announc.">
        <title>Draft Genome Sequence of Clostridium tyrobutyricum Strain DIVETGP, Isolated from Cow's Milk for Grana Padano Production.</title>
        <authorList>
            <person name="Soggiu A."/>
            <person name="Piras C."/>
            <person name="Gaiarsa S."/>
            <person name="Sassera D."/>
            <person name="Roncada P."/>
            <person name="Bendixen E."/>
            <person name="Brasca M."/>
            <person name="Bonizzi L."/>
        </authorList>
    </citation>
    <scope>NUCLEOTIDE SEQUENCE [LARGE SCALE GENOMIC DNA]</scope>
    <source>
        <strain evidence="8 9">DIVETGP</strain>
    </source>
</reference>
<evidence type="ECO:0000256" key="1">
    <source>
        <dbReference type="ARBA" id="ARBA00004651"/>
    </source>
</evidence>
<evidence type="ECO:0000256" key="6">
    <source>
        <dbReference type="SAM" id="Phobius"/>
    </source>
</evidence>
<evidence type="ECO:0000256" key="2">
    <source>
        <dbReference type="ARBA" id="ARBA00022448"/>
    </source>
</evidence>
<dbReference type="InterPro" id="IPR020846">
    <property type="entry name" value="MFS_dom"/>
</dbReference>
<evidence type="ECO:0000256" key="4">
    <source>
        <dbReference type="ARBA" id="ARBA00022989"/>
    </source>
</evidence>
<evidence type="ECO:0000256" key="5">
    <source>
        <dbReference type="ARBA" id="ARBA00023136"/>
    </source>
</evidence>
<name>W6N644_CLOTY</name>
<dbReference type="InterPro" id="IPR036259">
    <property type="entry name" value="MFS_trans_sf"/>
</dbReference>
<keyword evidence="2" id="KW-0813">Transport</keyword>
<feature type="transmembrane region" description="Helical" evidence="6">
    <location>
        <begin position="345"/>
        <end position="364"/>
    </location>
</feature>
<gene>
    <name evidence="8" type="ORF">CTDIVETGP_1695</name>
</gene>
<dbReference type="Proteomes" id="UP000019482">
    <property type="component" value="Unassembled WGS sequence"/>
</dbReference>
<evidence type="ECO:0000259" key="7">
    <source>
        <dbReference type="PROSITE" id="PS50850"/>
    </source>
</evidence>
<dbReference type="SUPFAM" id="SSF103473">
    <property type="entry name" value="MFS general substrate transporter"/>
    <property type="match status" value="1"/>
</dbReference>
<dbReference type="PROSITE" id="PS50850">
    <property type="entry name" value="MFS"/>
    <property type="match status" value="1"/>
</dbReference>
<dbReference type="PANTHER" id="PTHR42910">
    <property type="entry name" value="TRANSPORTER SCO4007-RELATED"/>
    <property type="match status" value="1"/>
</dbReference>
<feature type="transmembrane region" description="Helical" evidence="6">
    <location>
        <begin position="255"/>
        <end position="276"/>
    </location>
</feature>
<dbReference type="PANTHER" id="PTHR42910:SF1">
    <property type="entry name" value="MAJOR FACILITATOR SUPERFAMILY (MFS) PROFILE DOMAIN-CONTAINING PROTEIN"/>
    <property type="match status" value="1"/>
</dbReference>
<evidence type="ECO:0000256" key="3">
    <source>
        <dbReference type="ARBA" id="ARBA00022692"/>
    </source>
</evidence>
<keyword evidence="4 6" id="KW-1133">Transmembrane helix</keyword>